<gene>
    <name evidence="1" type="ORF">LY89DRAFT_681100</name>
</gene>
<dbReference type="InterPro" id="IPR036291">
    <property type="entry name" value="NAD(P)-bd_dom_sf"/>
</dbReference>
<proteinExistence type="predicted"/>
<organism evidence="1 2">
    <name type="scientific">Mollisia scopiformis</name>
    <name type="common">Conifer needle endophyte fungus</name>
    <name type="synonym">Phialocephala scopiformis</name>
    <dbReference type="NCBI Taxonomy" id="149040"/>
    <lineage>
        <taxon>Eukaryota</taxon>
        <taxon>Fungi</taxon>
        <taxon>Dikarya</taxon>
        <taxon>Ascomycota</taxon>
        <taxon>Pezizomycotina</taxon>
        <taxon>Leotiomycetes</taxon>
        <taxon>Helotiales</taxon>
        <taxon>Mollisiaceae</taxon>
        <taxon>Mollisia</taxon>
    </lineage>
</organism>
<accession>A0A194XNH6</accession>
<dbReference type="Gene3D" id="3.40.50.720">
    <property type="entry name" value="NAD(P)-binding Rossmann-like Domain"/>
    <property type="match status" value="1"/>
</dbReference>
<dbReference type="PANTHER" id="PTHR45458">
    <property type="entry name" value="SHORT-CHAIN DEHYDROGENASE/REDUCTASE SDR"/>
    <property type="match status" value="1"/>
</dbReference>
<dbReference type="InterPro" id="IPR002347">
    <property type="entry name" value="SDR_fam"/>
</dbReference>
<evidence type="ECO:0000313" key="1">
    <source>
        <dbReference type="EMBL" id="KUJ21659.1"/>
    </source>
</evidence>
<dbReference type="OrthoDB" id="9876299at2759"/>
<dbReference type="Proteomes" id="UP000070700">
    <property type="component" value="Unassembled WGS sequence"/>
</dbReference>
<name>A0A194XNH6_MOLSC</name>
<dbReference type="RefSeq" id="XP_018076014.1">
    <property type="nucleotide sequence ID" value="XM_018214205.1"/>
</dbReference>
<reference evidence="1 2" key="1">
    <citation type="submission" date="2015-10" db="EMBL/GenBank/DDBJ databases">
        <title>Full genome of DAOMC 229536 Phialocephala scopiformis, a fungal endophyte of spruce producing the potent anti-insectan compound rugulosin.</title>
        <authorList>
            <consortium name="DOE Joint Genome Institute"/>
            <person name="Walker A.K."/>
            <person name="Frasz S.L."/>
            <person name="Seifert K.A."/>
            <person name="Miller J.D."/>
            <person name="Mondo S.J."/>
            <person name="Labutti K."/>
            <person name="Lipzen A."/>
            <person name="Dockter R."/>
            <person name="Kennedy M."/>
            <person name="Grigoriev I.V."/>
            <person name="Spatafora J.W."/>
        </authorList>
    </citation>
    <scope>NUCLEOTIDE SEQUENCE [LARGE SCALE GENOMIC DNA]</scope>
    <source>
        <strain evidence="1 2">CBS 120377</strain>
    </source>
</reference>
<evidence type="ECO:0000313" key="2">
    <source>
        <dbReference type="Proteomes" id="UP000070700"/>
    </source>
</evidence>
<protein>
    <submittedName>
        <fullName evidence="1">NAD(P)-binding protein</fullName>
    </submittedName>
</protein>
<dbReference type="GO" id="GO:0016616">
    <property type="term" value="F:oxidoreductase activity, acting on the CH-OH group of donors, NAD or NADP as acceptor"/>
    <property type="evidence" value="ECO:0007669"/>
    <property type="project" value="TreeGrafter"/>
</dbReference>
<sequence>MPTWIVTGSNRGLGLEFVTQLAADPKNTIIAATRSISRDLASLDALKSKTKNLHVLECDTGSQDSITKFASIISQLLGKDAKIDFLLNNAGINANSKMTSLTMTADALTNHMNVNVMGPAKLVQVLEPHLQDGSVVMNMTSGLGSLGYNRTKENPECTVYAMSKAALNMLSVHQAAHLKRKGVRVVMIDPGWVKTDMGGSGAQLEKEESIGEMLRILNGIKDDDSYSGRFFLYDGSERPW</sequence>
<dbReference type="GeneID" id="28823931"/>
<dbReference type="KEGG" id="psco:LY89DRAFT_681100"/>
<dbReference type="InParanoid" id="A0A194XNH6"/>
<dbReference type="InterPro" id="IPR052184">
    <property type="entry name" value="SDR_enzymes"/>
</dbReference>
<dbReference type="EMBL" id="KQ947407">
    <property type="protein sequence ID" value="KUJ21659.1"/>
    <property type="molecule type" value="Genomic_DNA"/>
</dbReference>
<keyword evidence="2" id="KW-1185">Reference proteome</keyword>
<dbReference type="SUPFAM" id="SSF51735">
    <property type="entry name" value="NAD(P)-binding Rossmann-fold domains"/>
    <property type="match status" value="1"/>
</dbReference>
<dbReference type="PRINTS" id="PR00081">
    <property type="entry name" value="GDHRDH"/>
</dbReference>
<dbReference type="PANTHER" id="PTHR45458:SF1">
    <property type="entry name" value="SHORT CHAIN DEHYDROGENASE"/>
    <property type="match status" value="1"/>
</dbReference>
<dbReference type="Pfam" id="PF00106">
    <property type="entry name" value="adh_short"/>
    <property type="match status" value="1"/>
</dbReference>
<dbReference type="CDD" id="cd05325">
    <property type="entry name" value="carb_red_sniffer_like_SDR_c"/>
    <property type="match status" value="1"/>
</dbReference>
<dbReference type="AlphaFoldDB" id="A0A194XNH6"/>